<protein>
    <submittedName>
        <fullName evidence="2">Uncharacterized protein</fullName>
    </submittedName>
</protein>
<comment type="caution">
    <text evidence="2">The sequence shown here is derived from an EMBL/GenBank/DDBJ whole genome shotgun (WGS) entry which is preliminary data.</text>
</comment>
<evidence type="ECO:0000256" key="1">
    <source>
        <dbReference type="SAM" id="MobiDB-lite"/>
    </source>
</evidence>
<feature type="compositionally biased region" description="Low complexity" evidence="1">
    <location>
        <begin position="58"/>
        <end position="74"/>
    </location>
</feature>
<dbReference type="EMBL" id="PZQS01000002">
    <property type="protein sequence ID" value="PVD35754.1"/>
    <property type="molecule type" value="Genomic_DNA"/>
</dbReference>
<name>A0A2T7PQQ3_POMCA</name>
<keyword evidence="3" id="KW-1185">Reference proteome</keyword>
<dbReference type="AlphaFoldDB" id="A0A2T7PQQ3"/>
<accession>A0A2T7PQQ3</accession>
<feature type="region of interest" description="Disordered" evidence="1">
    <location>
        <begin position="1"/>
        <end position="116"/>
    </location>
</feature>
<feature type="compositionally biased region" description="Low complexity" evidence="1">
    <location>
        <begin position="107"/>
        <end position="116"/>
    </location>
</feature>
<feature type="compositionally biased region" description="Basic and acidic residues" evidence="1">
    <location>
        <begin position="277"/>
        <end position="295"/>
    </location>
</feature>
<sequence length="381" mass="41451">MEKPVAPPRVNRGSKPVNALNQTDSVTSLTETSSRQPQSPTTRNTVTSPAAPARIPLTSPVAAGAPPTSSASTGKLSSAALAKDAVTSSGPCERQSGAGHQTFSEMSSAAVPRVPRVPRVARSHVAVDARVDHSGNPPHTPLASRSLVGTNQTLPLRQSPPTQSEDAAVTVATMTTPAPSTNLKTMYLSTPAWASLWQPCTATTKSFAAANREMVSDFEKALNLLTWFWFTYCCSPTREKSGFQMRKLTKVITEQAARLKKLKKLPAKVSRTLRTFSSKDDQPKPTSFIERKTDDVAANDNDEDDNNDAIYVEIDEAKMSDESERVKRLHQRDTLPPTYNQEDRKGRAVSVGQVFSQWLPKTLRSSLPAQTHSMMEPPRGE</sequence>
<reference evidence="2 3" key="1">
    <citation type="submission" date="2018-04" db="EMBL/GenBank/DDBJ databases">
        <title>The genome of golden apple snail Pomacea canaliculata provides insight into stress tolerance and invasive adaptation.</title>
        <authorList>
            <person name="Liu C."/>
            <person name="Liu B."/>
            <person name="Ren Y."/>
            <person name="Zhang Y."/>
            <person name="Wang H."/>
            <person name="Li S."/>
            <person name="Jiang F."/>
            <person name="Yin L."/>
            <person name="Zhang G."/>
            <person name="Qian W."/>
            <person name="Fan W."/>
        </authorList>
    </citation>
    <scope>NUCLEOTIDE SEQUENCE [LARGE SCALE GENOMIC DNA]</scope>
    <source>
        <strain evidence="2">SZHN2017</strain>
        <tissue evidence="2">Muscle</tissue>
    </source>
</reference>
<dbReference type="Proteomes" id="UP000245119">
    <property type="component" value="Linkage Group LG2"/>
</dbReference>
<feature type="compositionally biased region" description="Polar residues" evidence="1">
    <location>
        <begin position="363"/>
        <end position="373"/>
    </location>
</feature>
<organism evidence="2 3">
    <name type="scientific">Pomacea canaliculata</name>
    <name type="common">Golden apple snail</name>
    <dbReference type="NCBI Taxonomy" id="400727"/>
    <lineage>
        <taxon>Eukaryota</taxon>
        <taxon>Metazoa</taxon>
        <taxon>Spiralia</taxon>
        <taxon>Lophotrochozoa</taxon>
        <taxon>Mollusca</taxon>
        <taxon>Gastropoda</taxon>
        <taxon>Caenogastropoda</taxon>
        <taxon>Architaenioglossa</taxon>
        <taxon>Ampullarioidea</taxon>
        <taxon>Ampullariidae</taxon>
        <taxon>Pomacea</taxon>
    </lineage>
</organism>
<feature type="compositionally biased region" description="Polar residues" evidence="1">
    <location>
        <begin position="19"/>
        <end position="48"/>
    </location>
</feature>
<evidence type="ECO:0000313" key="2">
    <source>
        <dbReference type="EMBL" id="PVD35754.1"/>
    </source>
</evidence>
<gene>
    <name evidence="2" type="ORF">C0Q70_02717</name>
</gene>
<evidence type="ECO:0000313" key="3">
    <source>
        <dbReference type="Proteomes" id="UP000245119"/>
    </source>
</evidence>
<feature type="region of interest" description="Disordered" evidence="1">
    <location>
        <begin position="273"/>
        <end position="307"/>
    </location>
</feature>
<feature type="region of interest" description="Disordered" evidence="1">
    <location>
        <begin position="321"/>
        <end position="347"/>
    </location>
</feature>
<feature type="region of interest" description="Disordered" evidence="1">
    <location>
        <begin position="362"/>
        <end position="381"/>
    </location>
</feature>
<proteinExistence type="predicted"/>